<dbReference type="InterPro" id="IPR050364">
    <property type="entry name" value="Cytochrome_P450_fung"/>
</dbReference>
<name>A0A319DMI4_9EURO</name>
<dbReference type="AlphaFoldDB" id="A0A319DMI4"/>
<accession>A0A319DMI4</accession>
<dbReference type="PRINTS" id="PR00463">
    <property type="entry name" value="EP450I"/>
</dbReference>
<feature type="signal peptide" evidence="9">
    <location>
        <begin position="1"/>
        <end position="23"/>
    </location>
</feature>
<comment type="similarity">
    <text evidence="2">Belongs to the cytochrome P450 family.</text>
</comment>
<evidence type="ECO:0000313" key="11">
    <source>
        <dbReference type="Proteomes" id="UP000247810"/>
    </source>
</evidence>
<evidence type="ECO:0000256" key="2">
    <source>
        <dbReference type="ARBA" id="ARBA00010617"/>
    </source>
</evidence>
<dbReference type="GO" id="GO:0016705">
    <property type="term" value="F:oxidoreductase activity, acting on paired donors, with incorporation or reduction of molecular oxygen"/>
    <property type="evidence" value="ECO:0007669"/>
    <property type="project" value="InterPro"/>
</dbReference>
<keyword evidence="9" id="KW-0732">Signal</keyword>
<proteinExistence type="inferred from homology"/>
<evidence type="ECO:0000313" key="10">
    <source>
        <dbReference type="EMBL" id="PYH89308.1"/>
    </source>
</evidence>
<dbReference type="InterPro" id="IPR001128">
    <property type="entry name" value="Cyt_P450"/>
</dbReference>
<dbReference type="VEuPathDB" id="FungiDB:BO71DRAFT_465416"/>
<evidence type="ECO:0000256" key="5">
    <source>
        <dbReference type="ARBA" id="ARBA00023002"/>
    </source>
</evidence>
<evidence type="ECO:0000256" key="7">
    <source>
        <dbReference type="ARBA" id="ARBA00023033"/>
    </source>
</evidence>
<dbReference type="STRING" id="1448320.A0A319DMI4"/>
<evidence type="ECO:0000256" key="6">
    <source>
        <dbReference type="ARBA" id="ARBA00023004"/>
    </source>
</evidence>
<protein>
    <submittedName>
        <fullName evidence="10">Cytochrome P450 oxidoreductase</fullName>
    </submittedName>
</protein>
<feature type="binding site" description="axial binding residue" evidence="8">
    <location>
        <position position="407"/>
    </location>
    <ligand>
        <name>heme</name>
        <dbReference type="ChEBI" id="CHEBI:30413"/>
    </ligand>
    <ligandPart>
        <name>Fe</name>
        <dbReference type="ChEBI" id="CHEBI:18248"/>
    </ligandPart>
</feature>
<sequence>MLPLIFLAFALLTLLLRLYNTRKKTLPLPPGPSPLPLIGNLHQAPQTLPWRTFDTWRRQYGPIMAAQFGNQTLILVSSAKIAHELLEKRSTKYSIRPELVMASNTTKGLHMLIHQYDDWDLESKQLLIELLASNDFDRAFERAFERYSGSLLYALAYGYRLPTGREQALKDMRTIQSKFTYSARVGTWIVDAIPLLNHLPTILAPWKRVAQRLFTLESGIHTRNLERGLSPSTPWNWSKEFARSKYSADMSRLELAYNLGILADAGFETTWGVMLIFVLAARAYPAFVARARQELDEVVGADRLPGFEDHDQLAYVRAVVEETLRWRSMIPEGFPHAAKEEDEYMGYRIPKGATVVPLFWSMCMDEDVWGDPMAFRPERWLDQDVGEEKGGEKERFTSFFGYGRRVCKGRYIASNSLFVLMARVLWAFDIKAPVGEDGRPVEVDDMAFGSAFVSIPEPFEAVFVPRSERAREVVEREWRDTEKDLGVLMEEVRVRQRGMGMDVMG</sequence>
<dbReference type="Pfam" id="PF00067">
    <property type="entry name" value="p450"/>
    <property type="match status" value="2"/>
</dbReference>
<dbReference type="SUPFAM" id="SSF48264">
    <property type="entry name" value="Cytochrome P450"/>
    <property type="match status" value="1"/>
</dbReference>
<dbReference type="Gene3D" id="1.10.630.10">
    <property type="entry name" value="Cytochrome P450"/>
    <property type="match status" value="1"/>
</dbReference>
<dbReference type="EMBL" id="KZ826036">
    <property type="protein sequence ID" value="PYH89308.1"/>
    <property type="molecule type" value="Genomic_DNA"/>
</dbReference>
<keyword evidence="3 8" id="KW-0349">Heme</keyword>
<dbReference type="InterPro" id="IPR002401">
    <property type="entry name" value="Cyt_P450_E_grp-I"/>
</dbReference>
<dbReference type="GO" id="GO:0005506">
    <property type="term" value="F:iron ion binding"/>
    <property type="evidence" value="ECO:0007669"/>
    <property type="project" value="InterPro"/>
</dbReference>
<dbReference type="Proteomes" id="UP000247810">
    <property type="component" value="Unassembled WGS sequence"/>
</dbReference>
<evidence type="ECO:0000256" key="8">
    <source>
        <dbReference type="PIRSR" id="PIRSR602401-1"/>
    </source>
</evidence>
<dbReference type="PANTHER" id="PTHR46300:SF1">
    <property type="entry name" value="P450, PUTATIVE (EUROFUNG)-RELATED"/>
    <property type="match status" value="1"/>
</dbReference>
<keyword evidence="7" id="KW-0503">Monooxygenase</keyword>
<reference evidence="10 11" key="1">
    <citation type="submission" date="2018-02" db="EMBL/GenBank/DDBJ databases">
        <title>The genomes of Aspergillus section Nigri reveals drivers in fungal speciation.</title>
        <authorList>
            <consortium name="DOE Joint Genome Institute"/>
            <person name="Vesth T.C."/>
            <person name="Nybo J."/>
            <person name="Theobald S."/>
            <person name="Brandl J."/>
            <person name="Frisvad J.C."/>
            <person name="Nielsen K.F."/>
            <person name="Lyhne E.K."/>
            <person name="Kogle M.E."/>
            <person name="Kuo A."/>
            <person name="Riley R."/>
            <person name="Clum A."/>
            <person name="Nolan M."/>
            <person name="Lipzen A."/>
            <person name="Salamov A."/>
            <person name="Henrissat B."/>
            <person name="Wiebenga A."/>
            <person name="De vries R.P."/>
            <person name="Grigoriev I.V."/>
            <person name="Mortensen U.H."/>
            <person name="Andersen M.R."/>
            <person name="Baker S.E."/>
        </authorList>
    </citation>
    <scope>NUCLEOTIDE SEQUENCE [LARGE SCALE GENOMIC DNA]</scope>
    <source>
        <strain evidence="10 11">CBS 707.79</strain>
    </source>
</reference>
<keyword evidence="6 8" id="KW-0408">Iron</keyword>
<evidence type="ECO:0000256" key="3">
    <source>
        <dbReference type="ARBA" id="ARBA00022617"/>
    </source>
</evidence>
<dbReference type="GO" id="GO:0020037">
    <property type="term" value="F:heme binding"/>
    <property type="evidence" value="ECO:0007669"/>
    <property type="project" value="InterPro"/>
</dbReference>
<evidence type="ECO:0000256" key="4">
    <source>
        <dbReference type="ARBA" id="ARBA00022723"/>
    </source>
</evidence>
<comment type="cofactor">
    <cofactor evidence="1 8">
        <name>heme</name>
        <dbReference type="ChEBI" id="CHEBI:30413"/>
    </cofactor>
</comment>
<keyword evidence="5" id="KW-0560">Oxidoreductase</keyword>
<dbReference type="GO" id="GO:0004497">
    <property type="term" value="F:monooxygenase activity"/>
    <property type="evidence" value="ECO:0007669"/>
    <property type="project" value="UniProtKB-KW"/>
</dbReference>
<dbReference type="OrthoDB" id="1470350at2759"/>
<feature type="chain" id="PRO_5016324284" evidence="9">
    <location>
        <begin position="24"/>
        <end position="505"/>
    </location>
</feature>
<keyword evidence="11" id="KW-1185">Reference proteome</keyword>
<gene>
    <name evidence="10" type="ORF">BO71DRAFT_465416</name>
</gene>
<dbReference type="PANTHER" id="PTHR46300">
    <property type="entry name" value="P450, PUTATIVE (EUROFUNG)-RELATED-RELATED"/>
    <property type="match status" value="1"/>
</dbReference>
<keyword evidence="4 8" id="KW-0479">Metal-binding</keyword>
<dbReference type="InterPro" id="IPR036396">
    <property type="entry name" value="Cyt_P450_sf"/>
</dbReference>
<dbReference type="CDD" id="cd11065">
    <property type="entry name" value="CYP64-like"/>
    <property type="match status" value="1"/>
</dbReference>
<evidence type="ECO:0000256" key="1">
    <source>
        <dbReference type="ARBA" id="ARBA00001971"/>
    </source>
</evidence>
<evidence type="ECO:0000256" key="9">
    <source>
        <dbReference type="SAM" id="SignalP"/>
    </source>
</evidence>
<organism evidence="10 11">
    <name type="scientific">Aspergillus ellipticus CBS 707.79</name>
    <dbReference type="NCBI Taxonomy" id="1448320"/>
    <lineage>
        <taxon>Eukaryota</taxon>
        <taxon>Fungi</taxon>
        <taxon>Dikarya</taxon>
        <taxon>Ascomycota</taxon>
        <taxon>Pezizomycotina</taxon>
        <taxon>Eurotiomycetes</taxon>
        <taxon>Eurotiomycetidae</taxon>
        <taxon>Eurotiales</taxon>
        <taxon>Aspergillaceae</taxon>
        <taxon>Aspergillus</taxon>
        <taxon>Aspergillus subgen. Circumdati</taxon>
    </lineage>
</organism>